<name>A0A8K0JIM8_9TREE</name>
<dbReference type="InterPro" id="IPR000760">
    <property type="entry name" value="Inositol_monophosphatase-like"/>
</dbReference>
<evidence type="ECO:0000256" key="2">
    <source>
        <dbReference type="ARBA" id="ARBA00001946"/>
    </source>
</evidence>
<dbReference type="Gene3D" id="3.40.190.80">
    <property type="match status" value="1"/>
</dbReference>
<comment type="caution">
    <text evidence="8">The sequence shown here is derived from an EMBL/GenBank/DDBJ whole genome shotgun (WGS) entry which is preliminary data.</text>
</comment>
<comment type="cofactor">
    <cofactor evidence="2 6 7">
        <name>Mg(2+)</name>
        <dbReference type="ChEBI" id="CHEBI:18420"/>
    </cofactor>
</comment>
<dbReference type="InterPro" id="IPR020550">
    <property type="entry name" value="Inositol_monophosphatase_CS"/>
</dbReference>
<evidence type="ECO:0000256" key="5">
    <source>
        <dbReference type="ARBA" id="ARBA00022842"/>
    </source>
</evidence>
<feature type="binding site" evidence="6">
    <location>
        <position position="97"/>
    </location>
    <ligand>
        <name>Mg(2+)</name>
        <dbReference type="ChEBI" id="CHEBI:18420"/>
        <label>1</label>
        <note>catalytic</note>
    </ligand>
</feature>
<dbReference type="Gene3D" id="3.30.540.10">
    <property type="entry name" value="Fructose-1,6-Bisphosphatase, subunit A, domain 1"/>
    <property type="match status" value="1"/>
</dbReference>
<dbReference type="FunFam" id="3.30.540.10:FF:000004">
    <property type="entry name" value="Inositol-1-monophosphatase"/>
    <property type="match status" value="1"/>
</dbReference>
<dbReference type="GO" id="GO:0006021">
    <property type="term" value="P:inositol biosynthetic process"/>
    <property type="evidence" value="ECO:0007669"/>
    <property type="project" value="UniProtKB-UniPathway"/>
</dbReference>
<protein>
    <recommendedName>
        <fullName evidence="7">Inositol-1-monophosphatase</fullName>
        <ecNumber evidence="7">3.1.3.25</ecNumber>
    </recommendedName>
</protein>
<dbReference type="GO" id="GO:0046872">
    <property type="term" value="F:metal ion binding"/>
    <property type="evidence" value="ECO:0007669"/>
    <property type="project" value="UniProtKB-KW"/>
</dbReference>
<dbReference type="PANTHER" id="PTHR20854">
    <property type="entry name" value="INOSITOL MONOPHOSPHATASE"/>
    <property type="match status" value="1"/>
</dbReference>
<evidence type="ECO:0000256" key="1">
    <source>
        <dbReference type="ARBA" id="ARBA00001033"/>
    </source>
</evidence>
<dbReference type="GO" id="GO:0007165">
    <property type="term" value="P:signal transduction"/>
    <property type="evidence" value="ECO:0007669"/>
    <property type="project" value="TreeGrafter"/>
</dbReference>
<keyword evidence="5 6" id="KW-0460">Magnesium</keyword>
<feature type="binding site" evidence="6">
    <location>
        <position position="99"/>
    </location>
    <ligand>
        <name>Mg(2+)</name>
        <dbReference type="ChEBI" id="CHEBI:18420"/>
        <label>1</label>
        <note>catalytic</note>
    </ligand>
</feature>
<dbReference type="Pfam" id="PF00459">
    <property type="entry name" value="Inositol_P"/>
    <property type="match status" value="1"/>
</dbReference>
<keyword evidence="7" id="KW-0378">Hydrolase</keyword>
<evidence type="ECO:0000256" key="7">
    <source>
        <dbReference type="RuleBase" id="RU364068"/>
    </source>
</evidence>
<dbReference type="EMBL" id="JABELV010000110">
    <property type="protein sequence ID" value="KAG7530716.1"/>
    <property type="molecule type" value="Genomic_DNA"/>
</dbReference>
<comment type="pathway">
    <text evidence="7">Polyol metabolism; myo-inositol biosynthesis; myo-inositol from D-glucose 6-phosphate: step 2/2.</text>
</comment>
<evidence type="ECO:0000313" key="9">
    <source>
        <dbReference type="Proteomes" id="UP000812966"/>
    </source>
</evidence>
<evidence type="ECO:0000256" key="3">
    <source>
        <dbReference type="ARBA" id="ARBA00009759"/>
    </source>
</evidence>
<dbReference type="PROSITE" id="PS00630">
    <property type="entry name" value="IMP_2"/>
    <property type="match status" value="1"/>
</dbReference>
<feature type="binding site" evidence="6">
    <location>
        <position position="233"/>
    </location>
    <ligand>
        <name>Mg(2+)</name>
        <dbReference type="ChEBI" id="CHEBI:18420"/>
        <label>1</label>
        <note>catalytic</note>
    </ligand>
</feature>
<dbReference type="Proteomes" id="UP000812966">
    <property type="component" value="Unassembled WGS sequence"/>
</dbReference>
<comment type="catalytic activity">
    <reaction evidence="1 7">
        <text>a myo-inositol phosphate + H2O = myo-inositol + phosphate</text>
        <dbReference type="Rhea" id="RHEA:24056"/>
        <dbReference type="ChEBI" id="CHEBI:15377"/>
        <dbReference type="ChEBI" id="CHEBI:17268"/>
        <dbReference type="ChEBI" id="CHEBI:43474"/>
        <dbReference type="ChEBI" id="CHEBI:84139"/>
        <dbReference type="EC" id="3.1.3.25"/>
    </reaction>
</comment>
<dbReference type="InterPro" id="IPR033942">
    <property type="entry name" value="IMPase"/>
</dbReference>
<feature type="binding site" evidence="6">
    <location>
        <position position="100"/>
    </location>
    <ligand>
        <name>Mg(2+)</name>
        <dbReference type="ChEBI" id="CHEBI:18420"/>
        <label>1</label>
        <note>catalytic</note>
    </ligand>
</feature>
<dbReference type="GO" id="GO:0046854">
    <property type="term" value="P:phosphatidylinositol phosphate biosynthetic process"/>
    <property type="evidence" value="ECO:0007669"/>
    <property type="project" value="InterPro"/>
</dbReference>
<dbReference type="EC" id="3.1.3.25" evidence="7"/>
<dbReference type="UniPathway" id="UPA00823">
    <property type="reaction ID" value="UER00788"/>
</dbReference>
<dbReference type="SUPFAM" id="SSF56655">
    <property type="entry name" value="Carbohydrate phosphatase"/>
    <property type="match status" value="1"/>
</dbReference>
<organism evidence="8 9">
    <name type="scientific">Filobasidium floriforme</name>
    <dbReference type="NCBI Taxonomy" id="5210"/>
    <lineage>
        <taxon>Eukaryota</taxon>
        <taxon>Fungi</taxon>
        <taxon>Dikarya</taxon>
        <taxon>Basidiomycota</taxon>
        <taxon>Agaricomycotina</taxon>
        <taxon>Tremellomycetes</taxon>
        <taxon>Filobasidiales</taxon>
        <taxon>Filobasidiaceae</taxon>
        <taxon>Filobasidium</taxon>
    </lineage>
</organism>
<dbReference type="CDD" id="cd01639">
    <property type="entry name" value="IMPase"/>
    <property type="match status" value="1"/>
</dbReference>
<evidence type="ECO:0000256" key="6">
    <source>
        <dbReference type="PIRSR" id="PIRSR600760-2"/>
    </source>
</evidence>
<evidence type="ECO:0000256" key="4">
    <source>
        <dbReference type="ARBA" id="ARBA00022723"/>
    </source>
</evidence>
<comment type="similarity">
    <text evidence="3 7">Belongs to the inositol monophosphatase superfamily.</text>
</comment>
<dbReference type="PRINTS" id="PR00377">
    <property type="entry name" value="IMPHPHTASES"/>
</dbReference>
<keyword evidence="9" id="KW-1185">Reference proteome</keyword>
<reference evidence="8" key="1">
    <citation type="submission" date="2020-04" db="EMBL/GenBank/DDBJ databases">
        <title>Analysis of mating type loci in Filobasidium floriforme.</title>
        <authorList>
            <person name="Nowrousian M."/>
        </authorList>
    </citation>
    <scope>NUCLEOTIDE SEQUENCE</scope>
    <source>
        <strain evidence="8">CBS 6242</strain>
    </source>
</reference>
<evidence type="ECO:0000313" key="8">
    <source>
        <dbReference type="EMBL" id="KAG7530716.1"/>
    </source>
</evidence>
<keyword evidence="4 6" id="KW-0479">Metal-binding</keyword>
<dbReference type="AlphaFoldDB" id="A0A8K0JIM8"/>
<sequence length="313" mass="34283">MSLDSAQLDEYLAFAIDLGKKAGEMIKDGQAKRFANKSSLDTKQNSIDLVTEVDQAVEAFISNAIKEKYPSHKFIGEETYAETHEMELTDEWTWINDPIDGTSPIPSPLVGCSIGLVYKKQPVVGVINMPFLNQIYSAKKGGGAWMNETARLPLTGTAQPLTELKAAMIASEWGSDRREETIKPKANSFSKLASQEGVMAHAIRVTGATTVTLVQVAAGQLDLYWDAGPYAWDVAAGMVIVTEAGGYFTGGKASFDRGTDDLGKIMMSRRYCCIRGVPATDSESSEQIQKRIVKDLYNVVEEWTNDTMEAENL</sequence>
<gene>
    <name evidence="8" type="ORF">FFLO_04824</name>
</gene>
<dbReference type="PANTHER" id="PTHR20854:SF4">
    <property type="entry name" value="INOSITOL-1-MONOPHOSPHATASE-RELATED"/>
    <property type="match status" value="1"/>
</dbReference>
<accession>A0A8K0JIM8</accession>
<feature type="binding site" evidence="6">
    <location>
        <position position="77"/>
    </location>
    <ligand>
        <name>Mg(2+)</name>
        <dbReference type="ChEBI" id="CHEBI:18420"/>
        <label>1</label>
        <note>catalytic</note>
    </ligand>
</feature>
<dbReference type="GO" id="GO:0008934">
    <property type="term" value="F:inositol monophosphate 1-phosphatase activity"/>
    <property type="evidence" value="ECO:0007669"/>
    <property type="project" value="InterPro"/>
</dbReference>
<proteinExistence type="inferred from homology"/>